<dbReference type="SUPFAM" id="SSF54928">
    <property type="entry name" value="RNA-binding domain, RBD"/>
    <property type="match status" value="1"/>
</dbReference>
<dbReference type="EC" id="2.1.1.-" evidence="3"/>
<organism evidence="5 6">
    <name type="scientific">Kingdonia uniflora</name>
    <dbReference type="NCBI Taxonomy" id="39325"/>
    <lineage>
        <taxon>Eukaryota</taxon>
        <taxon>Viridiplantae</taxon>
        <taxon>Streptophyta</taxon>
        <taxon>Embryophyta</taxon>
        <taxon>Tracheophyta</taxon>
        <taxon>Spermatophyta</taxon>
        <taxon>Magnoliopsida</taxon>
        <taxon>Ranunculales</taxon>
        <taxon>Circaeasteraceae</taxon>
        <taxon>Kingdonia</taxon>
    </lineage>
</organism>
<dbReference type="InterPro" id="IPR004159">
    <property type="entry name" value="Put_SAM_MeTrfase"/>
</dbReference>
<dbReference type="GO" id="GO:0016020">
    <property type="term" value="C:membrane"/>
    <property type="evidence" value="ECO:0007669"/>
    <property type="project" value="UniProtKB-SubCell"/>
</dbReference>
<keyword evidence="6" id="KW-1185">Reference proteome</keyword>
<gene>
    <name evidence="5" type="ORF">GIB67_037683</name>
</gene>
<reference evidence="5 6" key="1">
    <citation type="journal article" date="2020" name="IScience">
        <title>Genome Sequencing of the Endangered Kingdonia uniflora (Circaeasteraceae, Ranunculales) Reveals Potential Mechanisms of Evolutionary Specialization.</title>
        <authorList>
            <person name="Sun Y."/>
            <person name="Deng T."/>
            <person name="Zhang A."/>
            <person name="Moore M.J."/>
            <person name="Landis J.B."/>
            <person name="Lin N."/>
            <person name="Zhang H."/>
            <person name="Zhang X."/>
            <person name="Huang J."/>
            <person name="Zhang X."/>
            <person name="Sun H."/>
            <person name="Wang H."/>
        </authorList>
    </citation>
    <scope>NUCLEOTIDE SEQUENCE [LARGE SCALE GENOMIC DNA]</scope>
    <source>
        <strain evidence="5">TB1705</strain>
        <tissue evidence="5">Leaf</tissue>
    </source>
</reference>
<dbReference type="GO" id="GO:0003723">
    <property type="term" value="F:RNA binding"/>
    <property type="evidence" value="ECO:0007669"/>
    <property type="project" value="UniProtKB-UniRule"/>
</dbReference>
<evidence type="ECO:0000313" key="5">
    <source>
        <dbReference type="EMBL" id="KAF6153979.1"/>
    </source>
</evidence>
<dbReference type="GO" id="GO:0008168">
    <property type="term" value="F:methyltransferase activity"/>
    <property type="evidence" value="ECO:0007669"/>
    <property type="project" value="UniProtKB-UniRule"/>
</dbReference>
<evidence type="ECO:0000259" key="4">
    <source>
        <dbReference type="PROSITE" id="PS50102"/>
    </source>
</evidence>
<dbReference type="GO" id="GO:0032259">
    <property type="term" value="P:methylation"/>
    <property type="evidence" value="ECO:0007669"/>
    <property type="project" value="UniProtKB-KW"/>
</dbReference>
<dbReference type="GO" id="GO:0005802">
    <property type="term" value="C:trans-Golgi network"/>
    <property type="evidence" value="ECO:0007669"/>
    <property type="project" value="TreeGrafter"/>
</dbReference>
<evidence type="ECO:0000313" key="6">
    <source>
        <dbReference type="Proteomes" id="UP000541444"/>
    </source>
</evidence>
<protein>
    <recommendedName>
        <fullName evidence="3">Methyltransferase</fullName>
        <ecNumber evidence="3">2.1.1.-</ecNumber>
    </recommendedName>
</protein>
<keyword evidence="3" id="KW-0735">Signal-anchor</keyword>
<keyword evidence="3" id="KW-0325">Glycoprotein</keyword>
<dbReference type="PANTHER" id="PTHR10108:SF1120">
    <property type="entry name" value="METHYLTRANSFERASE PMT8-RELATED"/>
    <property type="match status" value="1"/>
</dbReference>
<dbReference type="GO" id="GO:0005768">
    <property type="term" value="C:endosome"/>
    <property type="evidence" value="ECO:0007669"/>
    <property type="project" value="TreeGrafter"/>
</dbReference>
<keyword evidence="2" id="KW-0694">RNA-binding</keyword>
<dbReference type="AlphaFoldDB" id="A0A7J7MGC8"/>
<dbReference type="EMBL" id="JACGCM010001546">
    <property type="protein sequence ID" value="KAF6153979.1"/>
    <property type="molecule type" value="Genomic_DNA"/>
</dbReference>
<comment type="caution">
    <text evidence="5">The sequence shown here is derived from an EMBL/GenBank/DDBJ whole genome shotgun (WGS) entry which is preliminary data.</text>
</comment>
<dbReference type="InterPro" id="IPR000504">
    <property type="entry name" value="RRM_dom"/>
</dbReference>
<dbReference type="OrthoDB" id="2013972at2759"/>
<accession>A0A7J7MGC8</accession>
<dbReference type="InterPro" id="IPR035979">
    <property type="entry name" value="RBD_domain_sf"/>
</dbReference>
<dbReference type="InterPro" id="IPR012677">
    <property type="entry name" value="Nucleotide-bd_a/b_plait_sf"/>
</dbReference>
<evidence type="ECO:0000256" key="2">
    <source>
        <dbReference type="PROSITE-ProRule" id="PRU00176"/>
    </source>
</evidence>
<sequence>KYTVGQIDNGNGSWLGTRTGRKLWWAHEYRVDAVRVGIVTVSIKWPRSRDEVWKENIPHTHLAQEKSDQNRMVVKGEKISFPVGGTHFHYGADKYIASLANLQRDGILLLELNRLLKPGGYFAYSSLEAYAQDEEDLKIWREMSTLVERMCWKIAAKRNQTVIWVKPLTNECYEERKPSTRPPVCRSDDDPDTAWEVPMEACITPYSDLKHPIYMQLLRLTMFKNDEVTYLFIHQLKVAWGTFAATSDGKSKEYGFIQFNLEESATAAISNLNGSMIEDKQMLLKDEKYTNLMYYNYVAKFIKRSGRLSSQDKKYTNLHMKNLDEE</sequence>
<feature type="domain" description="RRM" evidence="4">
    <location>
        <begin position="211"/>
        <end position="289"/>
    </location>
</feature>
<keyword evidence="3" id="KW-0808">Transferase</keyword>
<evidence type="ECO:0000256" key="3">
    <source>
        <dbReference type="RuleBase" id="RU366043"/>
    </source>
</evidence>
<dbReference type="Pfam" id="PF03141">
    <property type="entry name" value="Methyltransf_29"/>
    <property type="match status" value="2"/>
</dbReference>
<dbReference type="Gene3D" id="3.30.70.330">
    <property type="match status" value="1"/>
</dbReference>
<dbReference type="PANTHER" id="PTHR10108">
    <property type="entry name" value="SAM-DEPENDENT METHYLTRANSFERASE"/>
    <property type="match status" value="1"/>
</dbReference>
<name>A0A7J7MGC8_9MAGN</name>
<keyword evidence="1 3" id="KW-0489">Methyltransferase</keyword>
<dbReference type="Proteomes" id="UP000541444">
    <property type="component" value="Unassembled WGS sequence"/>
</dbReference>
<comment type="similarity">
    <text evidence="3">Belongs to the methyltransferase superfamily.</text>
</comment>
<dbReference type="PROSITE" id="PS50102">
    <property type="entry name" value="RRM"/>
    <property type="match status" value="1"/>
</dbReference>
<keyword evidence="3" id="KW-0812">Transmembrane</keyword>
<comment type="subcellular location">
    <subcellularLocation>
        <location evidence="3">Membrane</location>
        <topology evidence="3">Single-pass type II membrane protein</topology>
    </subcellularLocation>
</comment>
<dbReference type="Pfam" id="PF00076">
    <property type="entry name" value="RRM_1"/>
    <property type="match status" value="1"/>
</dbReference>
<feature type="non-terminal residue" evidence="5">
    <location>
        <position position="1"/>
    </location>
</feature>
<proteinExistence type="inferred from homology"/>
<evidence type="ECO:0000256" key="1">
    <source>
        <dbReference type="ARBA" id="ARBA00022603"/>
    </source>
</evidence>